<sequence length="178" mass="20635">MKYYPCMVLDITYRPFTIFSHFKSFVLVYSGKAEVIQNYETKVIKAVDRSIPAPLVIKIAILSKHWEKVAPSRRAVFLRDNFTCAYCGKLVKDSEATIDHIIPKSRGGKFSWDNLITACDSCNQKKGDKLPDEAGMPLLFKPYRPTKFEVELKRWKINSEFEVALEIFFPKYKVLIKK</sequence>
<dbReference type="RefSeq" id="WP_089323088.1">
    <property type="nucleotide sequence ID" value="NZ_FZOB01000006.1"/>
</dbReference>
<feature type="domain" description="HNH nuclease" evidence="1">
    <location>
        <begin position="71"/>
        <end position="124"/>
    </location>
</feature>
<dbReference type="InterPro" id="IPR029471">
    <property type="entry name" value="HNH_5"/>
</dbReference>
<dbReference type="OrthoDB" id="9779761at2"/>
<keyword evidence="2" id="KW-0255">Endonuclease</keyword>
<dbReference type="GO" id="GO:0004519">
    <property type="term" value="F:endonuclease activity"/>
    <property type="evidence" value="ECO:0007669"/>
    <property type="project" value="UniProtKB-KW"/>
</dbReference>
<dbReference type="SMART" id="SM00507">
    <property type="entry name" value="HNHc"/>
    <property type="match status" value="1"/>
</dbReference>
<name>A0A238Z493_9BACT</name>
<dbReference type="AlphaFoldDB" id="A0A238Z493"/>
<dbReference type="Proteomes" id="UP000198405">
    <property type="component" value="Unassembled WGS sequence"/>
</dbReference>
<organism evidence="2 3">
    <name type="scientific">Desulfurobacterium atlanticum</name>
    <dbReference type="NCBI Taxonomy" id="240169"/>
    <lineage>
        <taxon>Bacteria</taxon>
        <taxon>Pseudomonadati</taxon>
        <taxon>Aquificota</taxon>
        <taxon>Aquificia</taxon>
        <taxon>Desulfurobacteriales</taxon>
        <taxon>Desulfurobacteriaceae</taxon>
        <taxon>Desulfurobacterium</taxon>
    </lineage>
</organism>
<dbReference type="CDD" id="cd00085">
    <property type="entry name" value="HNHc"/>
    <property type="match status" value="1"/>
</dbReference>
<keyword evidence="2" id="KW-0378">Hydrolase</keyword>
<dbReference type="InterPro" id="IPR003615">
    <property type="entry name" value="HNH_nuc"/>
</dbReference>
<gene>
    <name evidence="2" type="ORF">SAMN06265340_10656</name>
</gene>
<dbReference type="PANTHER" id="PTHR33877:SF2">
    <property type="entry name" value="OS07G0170200 PROTEIN"/>
    <property type="match status" value="1"/>
</dbReference>
<dbReference type="Gene3D" id="1.10.30.50">
    <property type="match status" value="1"/>
</dbReference>
<protein>
    <submittedName>
        <fullName evidence="2">5-methylcytosine-specific restriction endonuclease McrA</fullName>
    </submittedName>
</protein>
<keyword evidence="2" id="KW-0540">Nuclease</keyword>
<dbReference type="Pfam" id="PF14279">
    <property type="entry name" value="HNH_5"/>
    <property type="match status" value="1"/>
</dbReference>
<proteinExistence type="predicted"/>
<dbReference type="InterPro" id="IPR052892">
    <property type="entry name" value="NA-targeting_endonuclease"/>
</dbReference>
<reference evidence="3" key="1">
    <citation type="submission" date="2017-06" db="EMBL/GenBank/DDBJ databases">
        <authorList>
            <person name="Varghese N."/>
            <person name="Submissions S."/>
        </authorList>
    </citation>
    <scope>NUCLEOTIDE SEQUENCE [LARGE SCALE GENOMIC DNA]</scope>
    <source>
        <strain evidence="3">DSM 15668</strain>
    </source>
</reference>
<accession>A0A238Z493</accession>
<dbReference type="EMBL" id="FZOB01000006">
    <property type="protein sequence ID" value="SNR78146.1"/>
    <property type="molecule type" value="Genomic_DNA"/>
</dbReference>
<evidence type="ECO:0000313" key="3">
    <source>
        <dbReference type="Proteomes" id="UP000198405"/>
    </source>
</evidence>
<dbReference type="PANTHER" id="PTHR33877">
    <property type="entry name" value="SLL1193 PROTEIN"/>
    <property type="match status" value="1"/>
</dbReference>
<keyword evidence="3" id="KW-1185">Reference proteome</keyword>
<evidence type="ECO:0000313" key="2">
    <source>
        <dbReference type="EMBL" id="SNR78146.1"/>
    </source>
</evidence>
<evidence type="ECO:0000259" key="1">
    <source>
        <dbReference type="SMART" id="SM00507"/>
    </source>
</evidence>